<evidence type="ECO:0000256" key="5">
    <source>
        <dbReference type="ARBA" id="ARBA00022989"/>
    </source>
</evidence>
<dbReference type="AlphaFoldDB" id="A0A1V4ETT1"/>
<protein>
    <submittedName>
        <fullName evidence="9">ABC transporter permease</fullName>
    </submittedName>
</protein>
<dbReference type="PROSITE" id="PS50928">
    <property type="entry name" value="ABC_TM1"/>
    <property type="match status" value="1"/>
</dbReference>
<sequence length="305" mass="33456">MATAIPIQPSSLHHRKSKRPLWRALLFLTPAVIVMLIFYFGPVLWTFYISFTNVALTGPTATHYQFTGLRNFQLMFGSGSFWQAVLISLWYLIGSALIGQTVLGLLLALLMQRANAVVRAVVGAVVIAAWVIPEIVKAFTWFAFLSQSGTLNTVLQSMGIANPPAWLFTQPLLAVIIANTWAGTAFSMMVYSAALSSVPNELLEAAKMDGATFWQVLFRIILPVIKNSIMTNTILITLQTLGDFTLIYAMTGGGPGTQTSVLPVFMYQQAFSFYQLGYGSAISLILLLMGIIASLLYIRLLNVDL</sequence>
<dbReference type="SUPFAM" id="SSF161098">
    <property type="entry name" value="MetI-like"/>
    <property type="match status" value="1"/>
</dbReference>
<dbReference type="GO" id="GO:0005886">
    <property type="term" value="C:plasma membrane"/>
    <property type="evidence" value="ECO:0007669"/>
    <property type="project" value="UniProtKB-SubCell"/>
</dbReference>
<evidence type="ECO:0000256" key="3">
    <source>
        <dbReference type="ARBA" id="ARBA00022475"/>
    </source>
</evidence>
<gene>
    <name evidence="9" type="ORF">B2M26_07425</name>
</gene>
<keyword evidence="3" id="KW-1003">Cell membrane</keyword>
<dbReference type="EMBL" id="MWPS01000020">
    <property type="protein sequence ID" value="OPG16272.1"/>
    <property type="molecule type" value="Genomic_DNA"/>
</dbReference>
<comment type="caution">
    <text evidence="9">The sequence shown here is derived from an EMBL/GenBank/DDBJ whole genome shotgun (WGS) entry which is preliminary data.</text>
</comment>
<dbReference type="RefSeq" id="WP_079290429.1">
    <property type="nucleotide sequence ID" value="NZ_MWPS01000020.1"/>
</dbReference>
<comment type="subcellular location">
    <subcellularLocation>
        <location evidence="1 7">Cell membrane</location>
        <topology evidence="1 7">Multi-pass membrane protein</topology>
    </subcellularLocation>
</comment>
<keyword evidence="5 7" id="KW-1133">Transmembrane helix</keyword>
<name>A0A1V4ETT1_9BACL</name>
<feature type="transmembrane region" description="Helical" evidence="7">
    <location>
        <begin position="21"/>
        <end position="41"/>
    </location>
</feature>
<feature type="transmembrane region" description="Helical" evidence="7">
    <location>
        <begin position="172"/>
        <end position="194"/>
    </location>
</feature>
<dbReference type="InterPro" id="IPR000515">
    <property type="entry name" value="MetI-like"/>
</dbReference>
<evidence type="ECO:0000256" key="6">
    <source>
        <dbReference type="ARBA" id="ARBA00023136"/>
    </source>
</evidence>
<keyword evidence="10" id="KW-1185">Reference proteome</keyword>
<dbReference type="CDD" id="cd06261">
    <property type="entry name" value="TM_PBP2"/>
    <property type="match status" value="1"/>
</dbReference>
<proteinExistence type="inferred from homology"/>
<accession>A0A1V4ETT1</accession>
<keyword evidence="2 7" id="KW-0813">Transport</keyword>
<dbReference type="Proteomes" id="UP000190229">
    <property type="component" value="Unassembled WGS sequence"/>
</dbReference>
<reference evidence="9 10" key="1">
    <citation type="submission" date="2017-02" db="EMBL/GenBank/DDBJ databases">
        <title>Draft genome of Acidibacillus ferrooxidans Huett2.</title>
        <authorList>
            <person name="Schopf S."/>
        </authorList>
    </citation>
    <scope>NUCLEOTIDE SEQUENCE [LARGE SCALE GENOMIC DNA]</scope>
    <source>
        <strain evidence="9 10">Huett2</strain>
    </source>
</reference>
<feature type="transmembrane region" description="Helical" evidence="7">
    <location>
        <begin position="81"/>
        <end position="109"/>
    </location>
</feature>
<feature type="domain" description="ABC transmembrane type-1" evidence="8">
    <location>
        <begin position="86"/>
        <end position="297"/>
    </location>
</feature>
<evidence type="ECO:0000256" key="4">
    <source>
        <dbReference type="ARBA" id="ARBA00022692"/>
    </source>
</evidence>
<dbReference type="InterPro" id="IPR035906">
    <property type="entry name" value="MetI-like_sf"/>
</dbReference>
<evidence type="ECO:0000259" key="8">
    <source>
        <dbReference type="PROSITE" id="PS50928"/>
    </source>
</evidence>
<comment type="similarity">
    <text evidence="7">Belongs to the binding-protein-dependent transport system permease family.</text>
</comment>
<evidence type="ECO:0000313" key="9">
    <source>
        <dbReference type="EMBL" id="OPG16272.1"/>
    </source>
</evidence>
<dbReference type="Gene3D" id="1.10.3720.10">
    <property type="entry name" value="MetI-like"/>
    <property type="match status" value="1"/>
</dbReference>
<keyword evidence="6 7" id="KW-0472">Membrane</keyword>
<evidence type="ECO:0000313" key="10">
    <source>
        <dbReference type="Proteomes" id="UP000190229"/>
    </source>
</evidence>
<dbReference type="GO" id="GO:0055085">
    <property type="term" value="P:transmembrane transport"/>
    <property type="evidence" value="ECO:0007669"/>
    <property type="project" value="InterPro"/>
</dbReference>
<dbReference type="PANTHER" id="PTHR43005:SF1">
    <property type="entry name" value="SPERMIDINE_PUTRESCINE TRANSPORT SYSTEM PERMEASE PROTEIN"/>
    <property type="match status" value="1"/>
</dbReference>
<dbReference type="PANTHER" id="PTHR43005">
    <property type="entry name" value="BLR7065 PROTEIN"/>
    <property type="match status" value="1"/>
</dbReference>
<feature type="transmembrane region" description="Helical" evidence="7">
    <location>
        <begin position="276"/>
        <end position="298"/>
    </location>
</feature>
<dbReference type="Pfam" id="PF00528">
    <property type="entry name" value="BPD_transp_1"/>
    <property type="match status" value="1"/>
</dbReference>
<keyword evidence="4 7" id="KW-0812">Transmembrane</keyword>
<organism evidence="9 10">
    <name type="scientific">Ferroacidibacillus organovorans</name>
    <dbReference type="NCBI Taxonomy" id="1765683"/>
    <lineage>
        <taxon>Bacteria</taxon>
        <taxon>Bacillati</taxon>
        <taxon>Bacillota</taxon>
        <taxon>Bacilli</taxon>
        <taxon>Bacillales</taxon>
        <taxon>Alicyclobacillaceae</taxon>
        <taxon>Ferroacidibacillus</taxon>
    </lineage>
</organism>
<evidence type="ECO:0000256" key="1">
    <source>
        <dbReference type="ARBA" id="ARBA00004651"/>
    </source>
</evidence>
<evidence type="ECO:0000256" key="7">
    <source>
        <dbReference type="RuleBase" id="RU363032"/>
    </source>
</evidence>
<evidence type="ECO:0000256" key="2">
    <source>
        <dbReference type="ARBA" id="ARBA00022448"/>
    </source>
</evidence>